<dbReference type="AlphaFoldDB" id="A0A8C2JFA2"/>
<evidence type="ECO:0000259" key="1">
    <source>
        <dbReference type="Pfam" id="PF13358"/>
    </source>
</evidence>
<protein>
    <recommendedName>
        <fullName evidence="1">Tc1-like transposase DDE domain-containing protein</fullName>
    </recommendedName>
</protein>
<dbReference type="GO" id="GO:0003676">
    <property type="term" value="F:nucleic acid binding"/>
    <property type="evidence" value="ECO:0007669"/>
    <property type="project" value="InterPro"/>
</dbReference>
<accession>A0A8C2JFA2</accession>
<evidence type="ECO:0000313" key="3">
    <source>
        <dbReference type="Proteomes" id="UP000694701"/>
    </source>
</evidence>
<evidence type="ECO:0000313" key="2">
    <source>
        <dbReference type="Ensembl" id="ENSCCRP00020094307.1"/>
    </source>
</evidence>
<sequence>MQQDNDPKHSSKSTSKWLKKNTIKVLEWPSQSPDLNPIEMLWHDLKQSIHTRKPSNVAEIKQFCKEEWA</sequence>
<dbReference type="InterPro" id="IPR036397">
    <property type="entry name" value="RNaseH_sf"/>
</dbReference>
<dbReference type="Pfam" id="PF13358">
    <property type="entry name" value="DDE_3"/>
    <property type="match status" value="1"/>
</dbReference>
<proteinExistence type="predicted"/>
<reference evidence="2" key="1">
    <citation type="submission" date="2025-08" db="UniProtKB">
        <authorList>
            <consortium name="Ensembl"/>
        </authorList>
    </citation>
    <scope>IDENTIFICATION</scope>
</reference>
<dbReference type="Proteomes" id="UP000694701">
    <property type="component" value="Unplaced"/>
</dbReference>
<dbReference type="Gene3D" id="3.30.420.10">
    <property type="entry name" value="Ribonuclease H-like superfamily/Ribonuclease H"/>
    <property type="match status" value="1"/>
</dbReference>
<dbReference type="InterPro" id="IPR038717">
    <property type="entry name" value="Tc1-like_DDE_dom"/>
</dbReference>
<dbReference type="Ensembl" id="ENSCCRT00020103049.1">
    <property type="protein sequence ID" value="ENSCCRP00020094307.1"/>
    <property type="gene ID" value="ENSCCRG00020043174.1"/>
</dbReference>
<name>A0A8C2JFA2_CYPCA</name>
<feature type="domain" description="Tc1-like transposase DDE" evidence="1">
    <location>
        <begin position="4"/>
        <end position="60"/>
    </location>
</feature>
<organism evidence="2 3">
    <name type="scientific">Cyprinus carpio</name>
    <name type="common">Common carp</name>
    <dbReference type="NCBI Taxonomy" id="7962"/>
    <lineage>
        <taxon>Eukaryota</taxon>
        <taxon>Metazoa</taxon>
        <taxon>Chordata</taxon>
        <taxon>Craniata</taxon>
        <taxon>Vertebrata</taxon>
        <taxon>Euteleostomi</taxon>
        <taxon>Actinopterygii</taxon>
        <taxon>Neopterygii</taxon>
        <taxon>Teleostei</taxon>
        <taxon>Ostariophysi</taxon>
        <taxon>Cypriniformes</taxon>
        <taxon>Cyprinidae</taxon>
        <taxon>Cyprininae</taxon>
        <taxon>Cyprinus</taxon>
    </lineage>
</organism>